<dbReference type="Proteomes" id="UP000837857">
    <property type="component" value="Chromosome 5"/>
</dbReference>
<accession>A0ABN8J1A0</accession>
<evidence type="ECO:0000313" key="1">
    <source>
        <dbReference type="EMBL" id="CAH2069238.1"/>
    </source>
</evidence>
<name>A0ABN8J1A0_9NEOP</name>
<dbReference type="EMBL" id="OW152817">
    <property type="protein sequence ID" value="CAH2069238.1"/>
    <property type="molecule type" value="Genomic_DNA"/>
</dbReference>
<reference evidence="1" key="1">
    <citation type="submission" date="2022-03" db="EMBL/GenBank/DDBJ databases">
        <authorList>
            <person name="Martin H S."/>
        </authorList>
    </citation>
    <scope>NUCLEOTIDE SEQUENCE</scope>
</reference>
<gene>
    <name evidence="1" type="ORF">IPOD504_LOCUS14803</name>
</gene>
<evidence type="ECO:0000313" key="2">
    <source>
        <dbReference type="Proteomes" id="UP000837857"/>
    </source>
</evidence>
<proteinExistence type="predicted"/>
<feature type="non-terminal residue" evidence="1">
    <location>
        <position position="86"/>
    </location>
</feature>
<keyword evidence="2" id="KW-1185">Reference proteome</keyword>
<protein>
    <submittedName>
        <fullName evidence="1">Uncharacterized protein</fullName>
    </submittedName>
</protein>
<organism evidence="1 2">
    <name type="scientific">Iphiclides podalirius</name>
    <name type="common">scarce swallowtail</name>
    <dbReference type="NCBI Taxonomy" id="110791"/>
    <lineage>
        <taxon>Eukaryota</taxon>
        <taxon>Metazoa</taxon>
        <taxon>Ecdysozoa</taxon>
        <taxon>Arthropoda</taxon>
        <taxon>Hexapoda</taxon>
        <taxon>Insecta</taxon>
        <taxon>Pterygota</taxon>
        <taxon>Neoptera</taxon>
        <taxon>Endopterygota</taxon>
        <taxon>Lepidoptera</taxon>
        <taxon>Glossata</taxon>
        <taxon>Ditrysia</taxon>
        <taxon>Papilionoidea</taxon>
        <taxon>Papilionidae</taxon>
        <taxon>Papilioninae</taxon>
        <taxon>Iphiclides</taxon>
    </lineage>
</organism>
<sequence>MSREEHMRPQIKGHRSLPGTYKFRRVSAPIGRAAPRWLGRPAARNTCRLIRPCVWISTVKTFAPLCARASETVRPVACKLARALRD</sequence>